<evidence type="ECO:0000313" key="2">
    <source>
        <dbReference type="Proteomes" id="UP000037109"/>
    </source>
</evidence>
<sequence length="61" mass="7417">MKLFHMWPLNRFRTLILKKKILYWRNQVCILKCGLTSLDRFAILAKGIWRMPLNRLTIQSK</sequence>
<comment type="caution">
    <text evidence="1">The sequence shown here is derived from an EMBL/GenBank/DDBJ whole genome shotgun (WGS) entry which is preliminary data.</text>
</comment>
<organism evidence="1 2">
    <name type="scientific">Sporosarcina globispora</name>
    <name type="common">Bacillus globisporus</name>
    <dbReference type="NCBI Taxonomy" id="1459"/>
    <lineage>
        <taxon>Bacteria</taxon>
        <taxon>Bacillati</taxon>
        <taxon>Bacillota</taxon>
        <taxon>Bacilli</taxon>
        <taxon>Bacillales</taxon>
        <taxon>Caryophanaceae</taxon>
        <taxon>Sporosarcina</taxon>
    </lineage>
</organism>
<proteinExistence type="predicted"/>
<reference evidence="2" key="1">
    <citation type="submission" date="2015-07" db="EMBL/GenBank/DDBJ databases">
        <title>Fjat-10036 dsm4.</title>
        <authorList>
            <person name="Liu B."/>
            <person name="Wang J."/>
            <person name="Zhu Y."/>
            <person name="Liu G."/>
            <person name="Chen Q."/>
            <person name="Chen Z."/>
            <person name="Lan J."/>
            <person name="Che J."/>
            <person name="Ge C."/>
            <person name="Shi H."/>
            <person name="Pan Z."/>
            <person name="Liu X."/>
        </authorList>
    </citation>
    <scope>NUCLEOTIDE SEQUENCE [LARGE SCALE GENOMIC DNA]</scope>
    <source>
        <strain evidence="2">DSM 4</strain>
    </source>
</reference>
<gene>
    <name evidence="1" type="ORF">AF332_16155</name>
</gene>
<name>A0A0M0GE36_SPOGL</name>
<dbReference type="PATRIC" id="fig|1459.3.peg.3525"/>
<dbReference type="AlphaFoldDB" id="A0A0M0GE36"/>
<accession>A0A0M0GE36</accession>
<dbReference type="Proteomes" id="UP000037109">
    <property type="component" value="Unassembled WGS sequence"/>
</dbReference>
<evidence type="ECO:0000313" key="1">
    <source>
        <dbReference type="EMBL" id="KON88185.1"/>
    </source>
</evidence>
<dbReference type="EMBL" id="LGUF01000007">
    <property type="protein sequence ID" value="KON88185.1"/>
    <property type="molecule type" value="Genomic_DNA"/>
</dbReference>
<dbReference type="STRING" id="1459.AF332_16155"/>
<protein>
    <submittedName>
        <fullName evidence="1">Uncharacterized protein</fullName>
    </submittedName>
</protein>
<keyword evidence="2" id="KW-1185">Reference proteome</keyword>